<dbReference type="Proteomes" id="UP000294829">
    <property type="component" value="Unassembled WGS sequence"/>
</dbReference>
<comment type="caution">
    <text evidence="1">The sequence shown here is derived from an EMBL/GenBank/DDBJ whole genome shotgun (WGS) entry which is preliminary data.</text>
</comment>
<evidence type="ECO:0000313" key="2">
    <source>
        <dbReference type="Proteomes" id="UP000294829"/>
    </source>
</evidence>
<keyword evidence="2" id="KW-1185">Reference proteome</keyword>
<dbReference type="AlphaFoldDB" id="A0A4R5VRI1"/>
<evidence type="ECO:0000313" key="1">
    <source>
        <dbReference type="EMBL" id="TDK61339.1"/>
    </source>
</evidence>
<organism evidence="1 2">
    <name type="scientific">Sapientia aquatica</name>
    <dbReference type="NCBI Taxonomy" id="1549640"/>
    <lineage>
        <taxon>Bacteria</taxon>
        <taxon>Pseudomonadati</taxon>
        <taxon>Pseudomonadota</taxon>
        <taxon>Betaproteobacteria</taxon>
        <taxon>Burkholderiales</taxon>
        <taxon>Oxalobacteraceae</taxon>
        <taxon>Sapientia</taxon>
    </lineage>
</organism>
<dbReference type="RefSeq" id="WP_133330855.1">
    <property type="nucleotide sequence ID" value="NZ_SMYL01000013.1"/>
</dbReference>
<reference evidence="1 2" key="1">
    <citation type="submission" date="2019-03" db="EMBL/GenBank/DDBJ databases">
        <title>Sapientia aquatica gen. nov., sp. nov., isolated from a crater lake.</title>
        <authorList>
            <person name="Felfoldi T."/>
            <person name="Szabo A."/>
            <person name="Toth E."/>
            <person name="Schumann P."/>
            <person name="Keki Z."/>
            <person name="Marialigeti K."/>
            <person name="Mathe I."/>
        </authorList>
    </citation>
    <scope>NUCLEOTIDE SEQUENCE [LARGE SCALE GENOMIC DNA]</scope>
    <source>
        <strain evidence="1 2">SA-152</strain>
    </source>
</reference>
<dbReference type="Pfam" id="PF08895">
    <property type="entry name" value="DUF1840"/>
    <property type="match status" value="1"/>
</dbReference>
<protein>
    <submittedName>
        <fullName evidence="1">DUF1840 domain-containing protein</fullName>
    </submittedName>
</protein>
<dbReference type="EMBL" id="SMYL01000013">
    <property type="protein sequence ID" value="TDK61339.1"/>
    <property type="molecule type" value="Genomic_DNA"/>
</dbReference>
<name>A0A4R5VRI1_9BURK</name>
<proteinExistence type="predicted"/>
<accession>A0A4R5VRI1</accession>
<dbReference type="InterPro" id="IPR014991">
    <property type="entry name" value="DUF1840"/>
</dbReference>
<gene>
    <name evidence="1" type="ORF">E2I14_17310</name>
</gene>
<sequence length="115" mass="12677">MLITFKSKAAADIVMYKEHAQRILELLDKDIERGIIVKEDAANAVATIEEAIADSRTHSVSGLVQHDVAEHPQPNEDGDHEHAPIENISFAARAFPLLEMLRAAHEQGCDVVWGV</sequence>
<dbReference type="OrthoDB" id="5296629at2"/>